<keyword evidence="3" id="KW-1185">Reference proteome</keyword>
<name>A7E7P7_SCLS1</name>
<dbReference type="HOGENOM" id="CLU_3070074_0_0_1"/>
<dbReference type="GeneID" id="5494054"/>
<feature type="signal peptide" evidence="1">
    <location>
        <begin position="1"/>
        <end position="23"/>
    </location>
</feature>
<sequence length="53" mass="5598">MNPTTTLQLTLLLNLASISVQEGAVDTFLPRDTLDIPCFPTNEQAAVHGTSAA</sequence>
<dbReference type="AlphaFoldDB" id="A7E7P7"/>
<organism evidence="2 3">
    <name type="scientific">Sclerotinia sclerotiorum (strain ATCC 18683 / 1980 / Ss-1)</name>
    <name type="common">White mold</name>
    <name type="synonym">Whetzelinia sclerotiorum</name>
    <dbReference type="NCBI Taxonomy" id="665079"/>
    <lineage>
        <taxon>Eukaryota</taxon>
        <taxon>Fungi</taxon>
        <taxon>Dikarya</taxon>
        <taxon>Ascomycota</taxon>
        <taxon>Pezizomycotina</taxon>
        <taxon>Leotiomycetes</taxon>
        <taxon>Helotiales</taxon>
        <taxon>Sclerotiniaceae</taxon>
        <taxon>Sclerotinia</taxon>
    </lineage>
</organism>
<feature type="chain" id="PRO_5002705482" evidence="1">
    <location>
        <begin position="24"/>
        <end position="53"/>
    </location>
</feature>
<proteinExistence type="predicted"/>
<evidence type="ECO:0000313" key="2">
    <source>
        <dbReference type="EMBL" id="EDN96399.1"/>
    </source>
</evidence>
<gene>
    <name evidence="2" type="ORF">SS1G_01325</name>
</gene>
<accession>A7E7P7</accession>
<evidence type="ECO:0000256" key="1">
    <source>
        <dbReference type="SAM" id="SignalP"/>
    </source>
</evidence>
<dbReference type="EMBL" id="CH476622">
    <property type="protein sequence ID" value="EDN96399.1"/>
    <property type="molecule type" value="Genomic_DNA"/>
</dbReference>
<dbReference type="Proteomes" id="UP000001312">
    <property type="component" value="Unassembled WGS sequence"/>
</dbReference>
<evidence type="ECO:0000313" key="3">
    <source>
        <dbReference type="Proteomes" id="UP000001312"/>
    </source>
</evidence>
<keyword evidence="1" id="KW-0732">Signal</keyword>
<dbReference type="InParanoid" id="A7E7P7"/>
<protein>
    <submittedName>
        <fullName evidence="2">Uncharacterized protein</fullName>
    </submittedName>
</protein>
<dbReference type="RefSeq" id="XP_001597131.1">
    <property type="nucleotide sequence ID" value="XM_001597081.1"/>
</dbReference>
<dbReference type="KEGG" id="ssl:SS1G_01325"/>
<reference evidence="3" key="1">
    <citation type="journal article" date="2011" name="PLoS Genet.">
        <title>Genomic analysis of the necrotrophic fungal pathogens Sclerotinia sclerotiorum and Botrytis cinerea.</title>
        <authorList>
            <person name="Amselem J."/>
            <person name="Cuomo C.A."/>
            <person name="van Kan J.A."/>
            <person name="Viaud M."/>
            <person name="Benito E.P."/>
            <person name="Couloux A."/>
            <person name="Coutinho P.M."/>
            <person name="de Vries R.P."/>
            <person name="Dyer P.S."/>
            <person name="Fillinger S."/>
            <person name="Fournier E."/>
            <person name="Gout L."/>
            <person name="Hahn M."/>
            <person name="Kohn L."/>
            <person name="Lapalu N."/>
            <person name="Plummer K.M."/>
            <person name="Pradier J.M."/>
            <person name="Quevillon E."/>
            <person name="Sharon A."/>
            <person name="Simon A."/>
            <person name="ten Have A."/>
            <person name="Tudzynski B."/>
            <person name="Tudzynski P."/>
            <person name="Wincker P."/>
            <person name="Andrew M."/>
            <person name="Anthouard V."/>
            <person name="Beever R.E."/>
            <person name="Beffa R."/>
            <person name="Benoit I."/>
            <person name="Bouzid O."/>
            <person name="Brault B."/>
            <person name="Chen Z."/>
            <person name="Choquer M."/>
            <person name="Collemare J."/>
            <person name="Cotton P."/>
            <person name="Danchin E.G."/>
            <person name="Da Silva C."/>
            <person name="Gautier A."/>
            <person name="Giraud C."/>
            <person name="Giraud T."/>
            <person name="Gonzalez C."/>
            <person name="Grossetete S."/>
            <person name="Guldener U."/>
            <person name="Henrissat B."/>
            <person name="Howlett B.J."/>
            <person name="Kodira C."/>
            <person name="Kretschmer M."/>
            <person name="Lappartient A."/>
            <person name="Leroch M."/>
            <person name="Levis C."/>
            <person name="Mauceli E."/>
            <person name="Neuveglise C."/>
            <person name="Oeser B."/>
            <person name="Pearson M."/>
            <person name="Poulain J."/>
            <person name="Poussereau N."/>
            <person name="Quesneville H."/>
            <person name="Rascle C."/>
            <person name="Schumacher J."/>
            <person name="Segurens B."/>
            <person name="Sexton A."/>
            <person name="Silva E."/>
            <person name="Sirven C."/>
            <person name="Soanes D.M."/>
            <person name="Talbot N.J."/>
            <person name="Templeton M."/>
            <person name="Yandava C."/>
            <person name="Yarden O."/>
            <person name="Zeng Q."/>
            <person name="Rollins J.A."/>
            <person name="Lebrun M.H."/>
            <person name="Dickman M."/>
        </authorList>
    </citation>
    <scope>NUCLEOTIDE SEQUENCE [LARGE SCALE GENOMIC DNA]</scope>
    <source>
        <strain evidence="3">ATCC 18683 / 1980 / Ss-1</strain>
    </source>
</reference>